<organism evidence="3 4">
    <name type="scientific">Candidatus Chryseopegocella kryptomonas</name>
    <dbReference type="NCBI Taxonomy" id="1633643"/>
    <lineage>
        <taxon>Bacteria</taxon>
        <taxon>Pseudomonadati</taxon>
        <taxon>Candidatus Kryptoniota</taxon>
        <taxon>Candidatus Chryseopegocella</taxon>
    </lineage>
</organism>
<dbReference type="GO" id="GO:0004553">
    <property type="term" value="F:hydrolase activity, hydrolyzing O-glycosyl compounds"/>
    <property type="evidence" value="ECO:0007669"/>
    <property type="project" value="InterPro"/>
</dbReference>
<dbReference type="GO" id="GO:0030246">
    <property type="term" value="F:carbohydrate binding"/>
    <property type="evidence" value="ECO:0007669"/>
    <property type="project" value="InterPro"/>
</dbReference>
<dbReference type="GO" id="GO:0016052">
    <property type="term" value="P:carbohydrate catabolic process"/>
    <property type="evidence" value="ECO:0007669"/>
    <property type="project" value="InterPro"/>
</dbReference>
<keyword evidence="4" id="KW-1185">Reference proteome</keyword>
<accession>A0A0P1MW02</accession>
<dbReference type="Pfam" id="PF19313">
    <property type="entry name" value="DUF5916"/>
    <property type="match status" value="1"/>
</dbReference>
<dbReference type="Gene3D" id="2.60.40.1190">
    <property type="match status" value="1"/>
</dbReference>
<feature type="domain" description="DUF5916" evidence="2">
    <location>
        <begin position="244"/>
        <end position="822"/>
    </location>
</feature>
<dbReference type="SUPFAM" id="SSF49344">
    <property type="entry name" value="CBD9-like"/>
    <property type="match status" value="1"/>
</dbReference>
<dbReference type="InterPro" id="IPR010502">
    <property type="entry name" value="Carb-bd_dom_fam9"/>
</dbReference>
<reference evidence="4" key="1">
    <citation type="submission" date="2015-11" db="EMBL/GenBank/DDBJ databases">
        <authorList>
            <person name="Varghese N."/>
        </authorList>
    </citation>
    <scope>NUCLEOTIDE SEQUENCE [LARGE SCALE GENOMIC DNA]</scope>
    <source>
        <strain evidence="4">JGI-23</strain>
    </source>
</reference>
<protein>
    <submittedName>
        <fullName evidence="3">Carbohydrate family 9 binding domain-like</fullName>
    </submittedName>
</protein>
<proteinExistence type="predicted"/>
<evidence type="ECO:0000259" key="2">
    <source>
        <dbReference type="Pfam" id="PF19313"/>
    </source>
</evidence>
<sequence length="827" mass="95569">MNRERKKKSTSVRAKFLLFISLLILYAKLFSHNFQNKVATAFKTDESIKVDGILSEKAWENAISITDFVQLEPYEGQNPSERTEVKILYDDNAIYFGFILYDSEPDKIVSRLTRRDRDIESDKINIILDTFHDHKNAYFFSVNSAGVKVDGIITGDGSRFDNEWDGIWDSAVKITEIGWICEVKIPFAILRFSTDKEWGINFERYISRKKELIQWAFISKKETGRVSKIGHLIGIKTINSAKGLEIYPYTAPKVIFRPESELNSRTRDIKFDIGVDFRYKISNDFVLNATVNPDFSQVEADQVVLNLTTYETFYPEKRQFFTDGSQFFTFGAPGGRGGGRRFQGMQIFYSRRIGKKPSGFPDIPEGGKIVYFPERTKILNAIKLTGKTQNGLALGFINALTSPEKAIVSDSLGNEFSSVVEPLANYSVLRLQKDVMNNSAIGLILTNVAKDGRLPATTGGVDWGLRFLNNTYSFDGFFVFSKTSHNDGKPATAGRISIAKIAGENFLYSTNYDYTAKGFYINDVGYFSRDNDHGGSTEFRFKQDVRPFWIIRRFYAGVRYNYRWNFDRATIMRGIGFDQMTEFLNYWSFSIFGFYSPWRVYDDRETRGNGLYLGKSRYNVNFSLRTDSRKNVIFDFEYGFGEWGFIEKDDVRRWQNRFEFGITFRPADWVEFEINNQFRFVRNEEAWVDNLTVGDSLYSIFADRTTDEFDLTLRGTITFTRDLTLQIYAQTFIAKGHYQNFKLLKTPEILTPYDYAGNPDFNLQSFNLNFILRWEYKTGSVLYFVITQSRNGREGNYFTSLRRDIAQTFKVPAVNGIYLKLTHGIII</sequence>
<dbReference type="EMBL" id="CZVW01000007">
    <property type="protein sequence ID" value="CUT00097.1"/>
    <property type="molecule type" value="Genomic_DNA"/>
</dbReference>
<evidence type="ECO:0000259" key="1">
    <source>
        <dbReference type="Pfam" id="PF06452"/>
    </source>
</evidence>
<dbReference type="Pfam" id="PF06452">
    <property type="entry name" value="CBM9_1"/>
    <property type="match status" value="1"/>
</dbReference>
<evidence type="ECO:0000313" key="3">
    <source>
        <dbReference type="EMBL" id="CUT00097.1"/>
    </source>
</evidence>
<dbReference type="RefSeq" id="WP_092348825.1">
    <property type="nucleotide sequence ID" value="NZ_CZVW01000007.1"/>
</dbReference>
<dbReference type="AlphaFoldDB" id="A0A0P1MW02"/>
<dbReference type="Proteomes" id="UP000199197">
    <property type="component" value="Unassembled WGS sequence"/>
</dbReference>
<gene>
    <name evidence="3" type="ORF">JGI23_00785</name>
</gene>
<evidence type="ECO:0000313" key="4">
    <source>
        <dbReference type="Proteomes" id="UP000199197"/>
    </source>
</evidence>
<dbReference type="CDD" id="cd09618">
    <property type="entry name" value="CBM9_like_2"/>
    <property type="match status" value="1"/>
</dbReference>
<name>A0A0P1MW02_9BACT</name>
<dbReference type="InterPro" id="IPR045670">
    <property type="entry name" value="DUF5916"/>
</dbReference>
<dbReference type="OrthoDB" id="9786766at2"/>
<feature type="domain" description="Carbohydrate-binding" evidence="1">
    <location>
        <begin position="50"/>
        <end position="205"/>
    </location>
</feature>